<evidence type="ECO:0008006" key="4">
    <source>
        <dbReference type="Google" id="ProtNLM"/>
    </source>
</evidence>
<dbReference type="RefSeq" id="WP_004028187.1">
    <property type="nucleotide sequence ID" value="NZ_AGBZ02000001.1"/>
</dbReference>
<dbReference type="AlphaFoldDB" id="A0AAI9T3Z9"/>
<evidence type="ECO:0000256" key="1">
    <source>
        <dbReference type="SAM" id="SignalP"/>
    </source>
</evidence>
<evidence type="ECO:0000313" key="3">
    <source>
        <dbReference type="Proteomes" id="UP000004057"/>
    </source>
</evidence>
<dbReference type="EMBL" id="AGBZ02000001">
    <property type="protein sequence ID" value="KAI93018.1"/>
    <property type="molecule type" value="Genomic_DNA"/>
</dbReference>
<sequence length="517" mass="61075">MKRLLTLFSVLVLGIGSSFEVASCTARAKHEYDDNDDQDVNKDLLILNNIKNEAKQYFINWWQDKSTIDIKMYPDQMESLAALITKLKITDGLTLTGVAIRAYRFLEQLLVGFQAEFDNFNQQLANKYSNYYVNTMPLFLGENDISFDLYNINFENIAKLLADTPQAVLGITVQVNITYEVRFKELQQFNYINRLVIICNDVEALSGIQNNLENYFITFINDLFKKENYQIIIENRSYNKVYTSVIWPMITEELTTRGILFRGSANWNSFDSSFTLSRIVEKSDSVLAWAGEGYRPDKLTSEKFLQFYKKNYFSTDTLSDYYVKYNVDSFTPDNLTIENLPFKDKTPQRRNLKTPIKVLVPKDKVDQQLEEFAKVTMDFWHYYQIETYNDKLVFKVNQDDFNNLIKKLTSFSENKFIRDIFVDIIQEVFDIFQTTLDSTTTWNSYINLGDTVETINLIKKQKSFMFQYLWKRKGYYSWSHLNFGYNTFFYSFFFQPNYDETNTKENKFLQTIEFKVV</sequence>
<reference evidence="2 3" key="1">
    <citation type="journal article" date="2012" name="J. Proteome Res.">
        <title>Application of Spiroplasma melliferum proteogenomic profiling for the discovery of virulence factors and pathogenicity mechanisms in host-associated spiroplasmas.</title>
        <authorList>
            <person name="Alexeev D."/>
            <person name="Kostrjukova E."/>
            <person name="Aliper A."/>
            <person name="Popenko A."/>
            <person name="Bazaleev N."/>
            <person name="Tyakht A."/>
            <person name="Selezneva O."/>
            <person name="Akopian T."/>
            <person name="Prichodko E."/>
            <person name="Kondratov I."/>
            <person name="Chukin M."/>
            <person name="Demina I."/>
            <person name="Galyamina M."/>
            <person name="Kamashev D."/>
            <person name="Vanyushkina A."/>
            <person name="Ladygina V."/>
            <person name="Levitskii S."/>
            <person name="Lazarev V."/>
            <person name="Govorun V."/>
        </authorList>
    </citation>
    <scope>NUCLEOTIDE SEQUENCE [LARGE SCALE GENOMIC DNA]</scope>
    <source>
        <strain evidence="2 3">KC3</strain>
    </source>
</reference>
<organism evidence="2 3">
    <name type="scientific">Spiroplasma melliferum KC3</name>
    <dbReference type="NCBI Taxonomy" id="570509"/>
    <lineage>
        <taxon>Bacteria</taxon>
        <taxon>Bacillati</taxon>
        <taxon>Mycoplasmatota</taxon>
        <taxon>Mollicutes</taxon>
        <taxon>Entomoplasmatales</taxon>
        <taxon>Spiroplasmataceae</taxon>
        <taxon>Spiroplasma</taxon>
    </lineage>
</organism>
<keyword evidence="1" id="KW-0732">Signal</keyword>
<comment type="caution">
    <text evidence="2">The sequence shown here is derived from an EMBL/GenBank/DDBJ whole genome shotgun (WGS) entry which is preliminary data.</text>
</comment>
<proteinExistence type="predicted"/>
<dbReference type="Proteomes" id="UP000004057">
    <property type="component" value="Unassembled WGS sequence"/>
</dbReference>
<gene>
    <name evidence="2" type="ORF">SPM_003365</name>
</gene>
<evidence type="ECO:0000313" key="2">
    <source>
        <dbReference type="EMBL" id="KAI93018.1"/>
    </source>
</evidence>
<protein>
    <recommendedName>
        <fullName evidence="4">Lipoprotein</fullName>
    </recommendedName>
</protein>
<accession>A0AAI9T3Z9</accession>
<name>A0AAI9T3Z9_SPIME</name>
<feature type="chain" id="PRO_5042468977" description="Lipoprotein" evidence="1">
    <location>
        <begin position="23"/>
        <end position="517"/>
    </location>
</feature>
<feature type="signal peptide" evidence="1">
    <location>
        <begin position="1"/>
        <end position="22"/>
    </location>
</feature>